<accession>A0AC34FSJ2</accession>
<dbReference type="WBParaSite" id="ES5_v2.g20261.t1">
    <property type="protein sequence ID" value="ES5_v2.g20261.t1"/>
    <property type="gene ID" value="ES5_v2.g20261"/>
</dbReference>
<protein>
    <submittedName>
        <fullName evidence="2">Uncharacterized protein</fullName>
    </submittedName>
</protein>
<organism evidence="1 2">
    <name type="scientific">Panagrolaimus sp. ES5</name>
    <dbReference type="NCBI Taxonomy" id="591445"/>
    <lineage>
        <taxon>Eukaryota</taxon>
        <taxon>Metazoa</taxon>
        <taxon>Ecdysozoa</taxon>
        <taxon>Nematoda</taxon>
        <taxon>Chromadorea</taxon>
        <taxon>Rhabditida</taxon>
        <taxon>Tylenchina</taxon>
        <taxon>Panagrolaimomorpha</taxon>
        <taxon>Panagrolaimoidea</taxon>
        <taxon>Panagrolaimidae</taxon>
        <taxon>Panagrolaimus</taxon>
    </lineage>
</organism>
<dbReference type="Proteomes" id="UP000887579">
    <property type="component" value="Unplaced"/>
</dbReference>
<proteinExistence type="predicted"/>
<name>A0AC34FSJ2_9BILA</name>
<sequence>MFEFLNPLDNKTDKSYFAFIQGIKSIIHFYVVGANTEELIPSQSFRTKDGKEFISALPKILNYNFKAVIIDIFQNPATEFSNNNLNFCRLIRAILQRQQIPYYFVTNESSMYSSNLVAANINQPKIDDSILIVLVGEDNIISNANLTYTSNGYIITNSETFEIDPKESNEKIRENIVGSSTPKKIILSIAASGNPIVKSLAKLLKSKKLIHLEYKMLKLISKYLVETCQWLLAGADKTTNLKYHIIFIADGIPDEDFAKKKAALPNAHRYILSLTVDEEHFPSYSIEPTMAPKIEELPKMFDKIVSSKIPVITFFDNLSVVCINKNDKYEFFNSWNGVLGQEVMISFHKEKPIFGDKAVEAQRTKPSFSAYDLINIMSMEADKIVRGNQWLFTIIKDAENPVLLEFDNAENVNGEKSAASPAFLMALILKEIRKLIKVEVGKKPKELAFWIFNDGNKYNEEEIKRIELQLTESCHLIKTSCNFVKF</sequence>
<reference evidence="2" key="1">
    <citation type="submission" date="2022-11" db="UniProtKB">
        <authorList>
            <consortium name="WormBaseParasite"/>
        </authorList>
    </citation>
    <scope>IDENTIFICATION</scope>
</reference>
<evidence type="ECO:0000313" key="2">
    <source>
        <dbReference type="WBParaSite" id="ES5_v2.g20261.t1"/>
    </source>
</evidence>
<evidence type="ECO:0000313" key="1">
    <source>
        <dbReference type="Proteomes" id="UP000887579"/>
    </source>
</evidence>